<feature type="transmembrane region" description="Helical" evidence="1">
    <location>
        <begin position="205"/>
        <end position="225"/>
    </location>
</feature>
<dbReference type="GO" id="GO:0140359">
    <property type="term" value="F:ABC-type transporter activity"/>
    <property type="evidence" value="ECO:0007669"/>
    <property type="project" value="InterPro"/>
</dbReference>
<dbReference type="PANTHER" id="PTHR37305:SF1">
    <property type="entry name" value="MEMBRANE PROTEIN"/>
    <property type="match status" value="1"/>
</dbReference>
<dbReference type="AlphaFoldDB" id="A0A2P8DYU7"/>
<feature type="transmembrane region" description="Helical" evidence="1">
    <location>
        <begin position="50"/>
        <end position="72"/>
    </location>
</feature>
<feature type="transmembrane region" description="Helical" evidence="1">
    <location>
        <begin position="93"/>
        <end position="116"/>
    </location>
</feature>
<keyword evidence="1" id="KW-0472">Membrane</keyword>
<dbReference type="Pfam" id="PF12679">
    <property type="entry name" value="ABC2_membrane_2"/>
    <property type="match status" value="1"/>
</dbReference>
<proteinExistence type="predicted"/>
<dbReference type="OrthoDB" id="5146799at2"/>
<dbReference type="RefSeq" id="WP_106537929.1">
    <property type="nucleotide sequence ID" value="NZ_PYGE01000010.1"/>
</dbReference>
<evidence type="ECO:0000313" key="2">
    <source>
        <dbReference type="EMBL" id="PSL02392.1"/>
    </source>
</evidence>
<dbReference type="Proteomes" id="UP000243528">
    <property type="component" value="Unassembled WGS sequence"/>
</dbReference>
<feature type="transmembrane region" description="Helical" evidence="1">
    <location>
        <begin position="19"/>
        <end position="38"/>
    </location>
</feature>
<organism evidence="2 3">
    <name type="scientific">Haloactinopolyspora alba</name>
    <dbReference type="NCBI Taxonomy" id="648780"/>
    <lineage>
        <taxon>Bacteria</taxon>
        <taxon>Bacillati</taxon>
        <taxon>Actinomycetota</taxon>
        <taxon>Actinomycetes</taxon>
        <taxon>Jiangellales</taxon>
        <taxon>Jiangellaceae</taxon>
        <taxon>Haloactinopolyspora</taxon>
    </lineage>
</organism>
<dbReference type="GO" id="GO:0005886">
    <property type="term" value="C:plasma membrane"/>
    <property type="evidence" value="ECO:0007669"/>
    <property type="project" value="UniProtKB-SubCell"/>
</dbReference>
<dbReference type="EMBL" id="PYGE01000010">
    <property type="protein sequence ID" value="PSL02392.1"/>
    <property type="molecule type" value="Genomic_DNA"/>
</dbReference>
<evidence type="ECO:0000313" key="3">
    <source>
        <dbReference type="Proteomes" id="UP000243528"/>
    </source>
</evidence>
<comment type="caution">
    <text evidence="2">The sequence shown here is derived from an EMBL/GenBank/DDBJ whole genome shotgun (WGS) entry which is preliminary data.</text>
</comment>
<protein>
    <submittedName>
        <fullName evidence="2">ABC-2 type transport system permease protein</fullName>
    </submittedName>
</protein>
<gene>
    <name evidence="2" type="ORF">CLV30_11045</name>
</gene>
<sequence>MNATVVGLTGRALFGGRRVLLLLTMSLVLVALASVLRLTVGVDHEVTADFLGSVAIGALVPLFGLIVGTGVISPEIDDGSIVYLLSKPLPRPTIVLSKLVVAVSATVVFATVPTFVAGVVMSGGTGQIALGYAAAALVASVAYSAIFLLLAVVTKHAVVYGLAYALIWEGLIGGYVPGARTLSVQQWALSVTESVARPGTVSSDVALGTALVLLVVATVAATWYAGRRLRVLTLATED</sequence>
<keyword evidence="1" id="KW-1133">Transmembrane helix</keyword>
<evidence type="ECO:0000256" key="1">
    <source>
        <dbReference type="SAM" id="Phobius"/>
    </source>
</evidence>
<dbReference type="PANTHER" id="PTHR37305">
    <property type="entry name" value="INTEGRAL MEMBRANE PROTEIN-RELATED"/>
    <property type="match status" value="1"/>
</dbReference>
<reference evidence="2 3" key="1">
    <citation type="submission" date="2018-03" db="EMBL/GenBank/DDBJ databases">
        <title>Genomic Encyclopedia of Archaeal and Bacterial Type Strains, Phase II (KMG-II): from individual species to whole genera.</title>
        <authorList>
            <person name="Goeker M."/>
        </authorList>
    </citation>
    <scope>NUCLEOTIDE SEQUENCE [LARGE SCALE GENOMIC DNA]</scope>
    <source>
        <strain evidence="2 3">DSM 45211</strain>
    </source>
</reference>
<feature type="transmembrane region" description="Helical" evidence="1">
    <location>
        <begin position="157"/>
        <end position="176"/>
    </location>
</feature>
<name>A0A2P8DYU7_9ACTN</name>
<keyword evidence="1" id="KW-0812">Transmembrane</keyword>
<feature type="transmembrane region" description="Helical" evidence="1">
    <location>
        <begin position="128"/>
        <end position="150"/>
    </location>
</feature>
<accession>A0A2P8DYU7</accession>
<keyword evidence="3" id="KW-1185">Reference proteome</keyword>